<evidence type="ECO:0000313" key="1">
    <source>
        <dbReference type="EMBL" id="QJR30038.1"/>
    </source>
</evidence>
<proteinExistence type="predicted"/>
<gene>
    <name evidence="1" type="ORF">HKT17_10125</name>
</gene>
<dbReference type="SUPFAM" id="SSF158668">
    <property type="entry name" value="MtlR-like"/>
    <property type="match status" value="1"/>
</dbReference>
<name>A0ABX6N7K8_9BURK</name>
<dbReference type="InterPro" id="IPR007761">
    <property type="entry name" value="MtlR-like"/>
</dbReference>
<evidence type="ECO:0000313" key="2">
    <source>
        <dbReference type="Proteomes" id="UP000501130"/>
    </source>
</evidence>
<dbReference type="Gene3D" id="1.20.120.330">
    <property type="entry name" value="Nucleotidyltransferases domain 2"/>
    <property type="match status" value="1"/>
</dbReference>
<keyword evidence="2" id="KW-1185">Reference proteome</keyword>
<evidence type="ECO:0008006" key="3">
    <source>
        <dbReference type="Google" id="ProtNLM"/>
    </source>
</evidence>
<sequence>MSKKTQEKLRHHRTIEEFQTFANEFKSESDRAAVILGTAQLDLLLFQLLDSTLLPVTNGKDELLEGDSPLATFSARINACYRLGLIEAEFARALHLVRRIRNSFAHEVSSATLDAGAHRDRVRELVAPFAGNWGLREMLEQFFDNDESTGARFRACIALMSIRLDSVIQDSKRFSDEHAATMLPPDPDETDTAE</sequence>
<organism evidence="1 2">
    <name type="scientific">Limnobacter profundi</name>
    <dbReference type="NCBI Taxonomy" id="2732163"/>
    <lineage>
        <taxon>Bacteria</taxon>
        <taxon>Pseudomonadati</taxon>
        <taxon>Pseudomonadota</taxon>
        <taxon>Betaproteobacteria</taxon>
        <taxon>Burkholderiales</taxon>
        <taxon>Burkholderiaceae</taxon>
        <taxon>Limnobacter</taxon>
    </lineage>
</organism>
<dbReference type="PANTHER" id="PTHR37941">
    <property type="entry name" value="FUMARASE E-RELATED"/>
    <property type="match status" value="1"/>
</dbReference>
<dbReference type="EMBL" id="CP053084">
    <property type="protein sequence ID" value="QJR30038.1"/>
    <property type="molecule type" value="Genomic_DNA"/>
</dbReference>
<dbReference type="InterPro" id="IPR038026">
    <property type="entry name" value="MtlR-like_sf"/>
</dbReference>
<dbReference type="Proteomes" id="UP000501130">
    <property type="component" value="Chromosome"/>
</dbReference>
<reference evidence="1 2" key="1">
    <citation type="submission" date="2020-05" db="EMBL/GenBank/DDBJ databases">
        <title>Compete genome of Limnobacter sp. SAORIC-580.</title>
        <authorList>
            <person name="Song J."/>
            <person name="Cho J.-C."/>
        </authorList>
    </citation>
    <scope>NUCLEOTIDE SEQUENCE [LARGE SCALE GENOMIC DNA]</scope>
    <source>
        <strain evidence="1 2">SAORIC-580</strain>
    </source>
</reference>
<protein>
    <recommendedName>
        <fullName evidence="3">Transcriptional regulator</fullName>
    </recommendedName>
</protein>
<accession>A0ABX6N7K8</accession>
<dbReference type="RefSeq" id="WP_171099812.1">
    <property type="nucleotide sequence ID" value="NZ_CP053084.1"/>
</dbReference>
<dbReference type="PANTHER" id="PTHR37941:SF1">
    <property type="entry name" value="FUMARASE E-RELATED"/>
    <property type="match status" value="1"/>
</dbReference>